<gene>
    <name evidence="1" type="ORF">ACOC_LOCUS3720</name>
</gene>
<proteinExistence type="predicted"/>
<keyword evidence="2" id="KW-1185">Reference proteome</keyword>
<protein>
    <submittedName>
        <fullName evidence="3">Calponin-homology (CH) domain-containing protein</fullName>
    </submittedName>
</protein>
<reference evidence="1 2" key="2">
    <citation type="submission" date="2018-11" db="EMBL/GenBank/DDBJ databases">
        <authorList>
            <consortium name="Pathogen Informatics"/>
        </authorList>
    </citation>
    <scope>NUCLEOTIDE SEQUENCE [LARGE SCALE GENOMIC DNA]</scope>
    <source>
        <strain evidence="1 2">Costa Rica</strain>
    </source>
</reference>
<evidence type="ECO:0000313" key="3">
    <source>
        <dbReference type="WBParaSite" id="ACOC_0000371901-mRNA-1"/>
    </source>
</evidence>
<dbReference type="Proteomes" id="UP000267027">
    <property type="component" value="Unassembled WGS sequence"/>
</dbReference>
<sequence>MLAGHPVNPAVGIHFLKRALFNASLAVDVGMVSYETIKEDAFEIVVVSSLLYFLFQAVQDGQKSCDTPKRQYDSGFSHTESRIFAQCSHCWQQILEMFNFS</sequence>
<accession>A0A0R3PH92</accession>
<organism evidence="3">
    <name type="scientific">Angiostrongylus costaricensis</name>
    <name type="common">Nematode worm</name>
    <dbReference type="NCBI Taxonomy" id="334426"/>
    <lineage>
        <taxon>Eukaryota</taxon>
        <taxon>Metazoa</taxon>
        <taxon>Ecdysozoa</taxon>
        <taxon>Nematoda</taxon>
        <taxon>Chromadorea</taxon>
        <taxon>Rhabditida</taxon>
        <taxon>Rhabditina</taxon>
        <taxon>Rhabditomorpha</taxon>
        <taxon>Strongyloidea</taxon>
        <taxon>Metastrongylidae</taxon>
        <taxon>Angiostrongylus</taxon>
    </lineage>
</organism>
<evidence type="ECO:0000313" key="1">
    <source>
        <dbReference type="EMBL" id="VDM55305.1"/>
    </source>
</evidence>
<reference evidence="3" key="1">
    <citation type="submission" date="2017-02" db="UniProtKB">
        <authorList>
            <consortium name="WormBaseParasite"/>
        </authorList>
    </citation>
    <scope>IDENTIFICATION</scope>
</reference>
<evidence type="ECO:0000313" key="2">
    <source>
        <dbReference type="Proteomes" id="UP000267027"/>
    </source>
</evidence>
<dbReference type="EMBL" id="UYYA01001331">
    <property type="protein sequence ID" value="VDM55305.1"/>
    <property type="molecule type" value="Genomic_DNA"/>
</dbReference>
<dbReference type="WBParaSite" id="ACOC_0000371901-mRNA-1">
    <property type="protein sequence ID" value="ACOC_0000371901-mRNA-1"/>
    <property type="gene ID" value="ACOC_0000371901"/>
</dbReference>
<name>A0A0R3PH92_ANGCS</name>
<dbReference type="AlphaFoldDB" id="A0A0R3PH92"/>